<gene>
    <name evidence="2" type="ORF">C3Y98_00860</name>
</gene>
<sequence>LTSNVRISVRTRKMALQGLFVMAGFLIFSSVLAGALILNTPKFKAPPELPELLSSVSEIETLRKMAKLILSVNENFAVGFVNLLWYYLAVSVIFAIFCGITFWRFYRQPDVSSES</sequence>
<evidence type="ECO:0000256" key="1">
    <source>
        <dbReference type="SAM" id="Phobius"/>
    </source>
</evidence>
<name>A0A4Y9VTI7_9PROT</name>
<keyword evidence="1" id="KW-1133">Transmembrane helix</keyword>
<keyword evidence="3" id="KW-1185">Reference proteome</keyword>
<keyword evidence="1" id="KW-0472">Membrane</keyword>
<dbReference type="Proteomes" id="UP000297706">
    <property type="component" value="Unassembled WGS sequence"/>
</dbReference>
<feature type="transmembrane region" description="Helical" evidence="1">
    <location>
        <begin position="84"/>
        <end position="106"/>
    </location>
</feature>
<feature type="transmembrane region" description="Helical" evidence="1">
    <location>
        <begin position="16"/>
        <end position="38"/>
    </location>
</feature>
<feature type="non-terminal residue" evidence="2">
    <location>
        <position position="1"/>
    </location>
</feature>
<dbReference type="RefSeq" id="WP_209308717.1">
    <property type="nucleotide sequence ID" value="NZ_PQVH01000002.1"/>
</dbReference>
<dbReference type="AlphaFoldDB" id="A0A4Y9VTI7"/>
<keyword evidence="1" id="KW-0812">Transmembrane</keyword>
<proteinExistence type="predicted"/>
<evidence type="ECO:0000313" key="3">
    <source>
        <dbReference type="Proteomes" id="UP000297706"/>
    </source>
</evidence>
<comment type="caution">
    <text evidence="2">The sequence shown here is derived from an EMBL/GenBank/DDBJ whole genome shotgun (WGS) entry which is preliminary data.</text>
</comment>
<evidence type="ECO:0000313" key="2">
    <source>
        <dbReference type="EMBL" id="TFW72942.1"/>
    </source>
</evidence>
<protein>
    <submittedName>
        <fullName evidence="2">Uncharacterized protein</fullName>
    </submittedName>
</protein>
<organism evidence="2 3">
    <name type="scientific">Methylotenera oryzisoli</name>
    <dbReference type="NCBI Taxonomy" id="2080758"/>
    <lineage>
        <taxon>Bacteria</taxon>
        <taxon>Pseudomonadati</taxon>
        <taxon>Pseudomonadota</taxon>
        <taxon>Betaproteobacteria</taxon>
        <taxon>Nitrosomonadales</taxon>
        <taxon>Methylophilaceae</taxon>
        <taxon>Methylotenera</taxon>
    </lineage>
</organism>
<reference evidence="2 3" key="1">
    <citation type="submission" date="2018-02" db="EMBL/GenBank/DDBJ databases">
        <title>A novel lanthanide dependent methylotroph, Methylotenera sp. La3113.</title>
        <authorList>
            <person name="Lv H."/>
            <person name="Tani A."/>
        </authorList>
    </citation>
    <scope>NUCLEOTIDE SEQUENCE [LARGE SCALE GENOMIC DNA]</scope>
    <source>
        <strain evidence="2 3">La3113</strain>
    </source>
</reference>
<dbReference type="EMBL" id="PQVH01000002">
    <property type="protein sequence ID" value="TFW72942.1"/>
    <property type="molecule type" value="Genomic_DNA"/>
</dbReference>
<accession>A0A4Y9VTI7</accession>